<keyword evidence="5 6" id="KW-0472">Membrane</keyword>
<comment type="subcellular location">
    <subcellularLocation>
        <location evidence="6">Endoplasmic reticulum membrane</location>
        <topology evidence="6">Multi-pass membrane protein</topology>
    </subcellularLocation>
    <subcellularLocation>
        <location evidence="1">Membrane</location>
        <topology evidence="1">Multi-pass membrane protein</topology>
    </subcellularLocation>
</comment>
<dbReference type="GO" id="GO:0005789">
    <property type="term" value="C:endoplasmic reticulum membrane"/>
    <property type="evidence" value="ECO:0007669"/>
    <property type="project" value="UniProtKB-SubCell"/>
</dbReference>
<dbReference type="Gene3D" id="1.20.1510.10">
    <property type="entry name" value="Cation efflux protein transmembrane domain"/>
    <property type="match status" value="1"/>
</dbReference>
<dbReference type="GO" id="GO:1904257">
    <property type="term" value="P:zinc ion import into Golgi lumen"/>
    <property type="evidence" value="ECO:0007669"/>
    <property type="project" value="TreeGrafter"/>
</dbReference>
<dbReference type="FunCoup" id="A0A074ZB73">
    <property type="interactions" value="24"/>
</dbReference>
<dbReference type="InterPro" id="IPR058533">
    <property type="entry name" value="Cation_efflux_TM"/>
</dbReference>
<feature type="transmembrane region" description="Helical" evidence="6">
    <location>
        <begin position="300"/>
        <end position="323"/>
    </location>
</feature>
<dbReference type="GO" id="GO:0006882">
    <property type="term" value="P:intracellular zinc ion homeostasis"/>
    <property type="evidence" value="ECO:0007669"/>
    <property type="project" value="InterPro"/>
</dbReference>
<keyword evidence="6" id="KW-0406">Ion transport</keyword>
<keyword evidence="10" id="KW-1185">Reference proteome</keyword>
<dbReference type="AlphaFoldDB" id="A0A074ZB73"/>
<dbReference type="InterPro" id="IPR027469">
    <property type="entry name" value="Cation_efflux_TMD_sf"/>
</dbReference>
<keyword evidence="6" id="KW-0256">Endoplasmic reticulum</keyword>
<dbReference type="GO" id="GO:0031410">
    <property type="term" value="C:cytoplasmic vesicle"/>
    <property type="evidence" value="ECO:0007669"/>
    <property type="project" value="TreeGrafter"/>
</dbReference>
<dbReference type="Pfam" id="PF01545">
    <property type="entry name" value="Cation_efflux"/>
    <property type="match status" value="1"/>
</dbReference>
<dbReference type="PANTHER" id="PTHR45755">
    <property type="match status" value="1"/>
</dbReference>
<evidence type="ECO:0000256" key="5">
    <source>
        <dbReference type="ARBA" id="ARBA00023136"/>
    </source>
</evidence>
<proteinExistence type="inferred from homology"/>
<evidence type="ECO:0000256" key="7">
    <source>
        <dbReference type="SAM" id="MobiDB-lite"/>
    </source>
</evidence>
<feature type="region of interest" description="Disordered" evidence="7">
    <location>
        <begin position="1"/>
        <end position="76"/>
    </location>
</feature>
<dbReference type="RefSeq" id="XP_013344403.1">
    <property type="nucleotide sequence ID" value="XM_013488949.1"/>
</dbReference>
<name>A0A074ZB73_AURSE</name>
<accession>A0A074ZB73</accession>
<dbReference type="InterPro" id="IPR045316">
    <property type="entry name" value="Msc2-like"/>
</dbReference>
<dbReference type="Proteomes" id="UP000030641">
    <property type="component" value="Unassembled WGS sequence"/>
</dbReference>
<feature type="transmembrane region" description="Helical" evidence="6">
    <location>
        <begin position="189"/>
        <end position="206"/>
    </location>
</feature>
<feature type="compositionally biased region" description="Polar residues" evidence="7">
    <location>
        <begin position="52"/>
        <end position="76"/>
    </location>
</feature>
<gene>
    <name evidence="9" type="ORF">AUEXF2481DRAFT_4249</name>
</gene>
<dbReference type="GO" id="GO:0005794">
    <property type="term" value="C:Golgi apparatus"/>
    <property type="evidence" value="ECO:0007669"/>
    <property type="project" value="TreeGrafter"/>
</dbReference>
<dbReference type="OrthoDB" id="5382797at2759"/>
<dbReference type="EMBL" id="KL584757">
    <property type="protein sequence ID" value="KEQ95991.1"/>
    <property type="molecule type" value="Genomic_DNA"/>
</dbReference>
<evidence type="ECO:0000256" key="3">
    <source>
        <dbReference type="ARBA" id="ARBA00022692"/>
    </source>
</evidence>
<evidence type="ECO:0000259" key="8">
    <source>
        <dbReference type="Pfam" id="PF01545"/>
    </source>
</evidence>
<comment type="function">
    <text evidence="6">Functions as a zinc transporter.</text>
</comment>
<feature type="transmembrane region" description="Helical" evidence="6">
    <location>
        <begin position="377"/>
        <end position="395"/>
    </location>
</feature>
<feature type="domain" description="Cation efflux protein transmembrane" evidence="8">
    <location>
        <begin position="196"/>
        <end position="402"/>
    </location>
</feature>
<feature type="transmembrane region" description="Helical" evidence="6">
    <location>
        <begin position="351"/>
        <end position="371"/>
    </location>
</feature>
<feature type="transmembrane region" description="Helical" evidence="6">
    <location>
        <begin position="257"/>
        <end position="280"/>
    </location>
</feature>
<dbReference type="PANTHER" id="PTHR45755:SF5">
    <property type="entry name" value="ZINC TRANSPORTER"/>
    <property type="match status" value="1"/>
</dbReference>
<evidence type="ECO:0000256" key="6">
    <source>
        <dbReference type="RuleBase" id="RU369017"/>
    </source>
</evidence>
<dbReference type="GO" id="GO:0005385">
    <property type="term" value="F:zinc ion transmembrane transporter activity"/>
    <property type="evidence" value="ECO:0007669"/>
    <property type="project" value="UniProtKB-UniRule"/>
</dbReference>
<evidence type="ECO:0000256" key="1">
    <source>
        <dbReference type="ARBA" id="ARBA00004141"/>
    </source>
</evidence>
<dbReference type="InParanoid" id="A0A074ZB73"/>
<organism evidence="9 10">
    <name type="scientific">Aureobasidium subglaciale (strain EXF-2481)</name>
    <name type="common">Aureobasidium pullulans var. subglaciale</name>
    <dbReference type="NCBI Taxonomy" id="1043005"/>
    <lineage>
        <taxon>Eukaryota</taxon>
        <taxon>Fungi</taxon>
        <taxon>Dikarya</taxon>
        <taxon>Ascomycota</taxon>
        <taxon>Pezizomycotina</taxon>
        <taxon>Dothideomycetes</taxon>
        <taxon>Dothideomycetidae</taxon>
        <taxon>Dothideales</taxon>
        <taxon>Saccotheciaceae</taxon>
        <taxon>Aureobasidium</taxon>
    </lineage>
</organism>
<dbReference type="GeneID" id="25367151"/>
<keyword evidence="2 6" id="KW-0813">Transport</keyword>
<dbReference type="HOGENOM" id="CLU_024994_1_1_1"/>
<evidence type="ECO:0000313" key="9">
    <source>
        <dbReference type="EMBL" id="KEQ95991.1"/>
    </source>
</evidence>
<reference evidence="9 10" key="1">
    <citation type="journal article" date="2014" name="BMC Genomics">
        <title>Genome sequencing of four Aureobasidium pullulans varieties: biotechnological potential, stress tolerance, and description of new species.</title>
        <authorList>
            <person name="Gostin Ar C."/>
            <person name="Ohm R.A."/>
            <person name="Kogej T."/>
            <person name="Sonjak S."/>
            <person name="Turk M."/>
            <person name="Zajc J."/>
            <person name="Zalar P."/>
            <person name="Grube M."/>
            <person name="Sun H."/>
            <person name="Han J."/>
            <person name="Sharma A."/>
            <person name="Chiniquy J."/>
            <person name="Ngan C.Y."/>
            <person name="Lipzen A."/>
            <person name="Barry K."/>
            <person name="Grigoriev I.V."/>
            <person name="Gunde-Cimerman N."/>
        </authorList>
    </citation>
    <scope>NUCLEOTIDE SEQUENCE [LARGE SCALE GENOMIC DNA]</scope>
    <source>
        <strain evidence="9 10">EXF-2481</strain>
    </source>
</reference>
<keyword evidence="4 6" id="KW-1133">Transmembrane helix</keyword>
<comment type="similarity">
    <text evidence="6">Belongs to the cation diffusion facilitator (CDF) transporter (TC 2.A.4) family. SLC30A subfamily.</text>
</comment>
<sequence length="497" mass="54100">MAAHQFPMPNPPRTPTTSDDEMDPQLAESGLRIKHAYNESPVRSRLSGSFDRVSSSPPDTNTSSMNTGRTDLTSPTFSLSTPADAYSPFTPQTVISEGDESSEKEEEPIVTAANPFNFTTQQYSAALSPAKPDINVGKRRGHKYKHSSVSHQIFIEPAPRAPLQLPASLPVPTRNEVQHSMSSNQKARLAWCFCHFLIAAYVQWSASGSLAMTALSRLLFFDAAGAIACVLVETMGNFEVWKRSSVKHPFGLERLDVLVGFGLAVFIGFMGLDVLSHGIQHSLENLGSHVAHSPHAHRRISAGSVDVSALLAILVTLISAVVLKNHARIGRAMRIDFISCWGTVLSNPSHLITLSCSTLLLLLPLLSIQAYHWFDAVMSFAIAVSMIALGVRLGMSLSSILLMSYSAPAGSATIKDVVAEIETDKFVSAVQDAKFWQVHYGLCMANLTLRYRAADYGLDLAKTRERITSLVRNRLGGAYGSGGLKWEVSVQMISERD</sequence>
<feature type="transmembrane region" description="Helical" evidence="6">
    <location>
        <begin position="218"/>
        <end position="236"/>
    </location>
</feature>
<keyword evidence="3 6" id="KW-0812">Transmembrane</keyword>
<protein>
    <recommendedName>
        <fullName evidence="6">Zinc transporter</fullName>
    </recommendedName>
</protein>
<dbReference type="OMA" id="KECRSSM"/>
<dbReference type="STRING" id="1043005.A0A074ZB73"/>
<evidence type="ECO:0000256" key="4">
    <source>
        <dbReference type="ARBA" id="ARBA00022989"/>
    </source>
</evidence>
<evidence type="ECO:0000256" key="2">
    <source>
        <dbReference type="ARBA" id="ARBA00022448"/>
    </source>
</evidence>
<dbReference type="SUPFAM" id="SSF161111">
    <property type="entry name" value="Cation efflux protein transmembrane domain-like"/>
    <property type="match status" value="1"/>
</dbReference>
<evidence type="ECO:0000313" key="10">
    <source>
        <dbReference type="Proteomes" id="UP000030641"/>
    </source>
</evidence>